<dbReference type="STRING" id="990268.JCM19235_2660"/>
<dbReference type="OrthoDB" id="6399678at2"/>
<name>A0A090SIF3_9VIBR</name>
<evidence type="ECO:0000313" key="3">
    <source>
        <dbReference type="Proteomes" id="UP000029228"/>
    </source>
</evidence>
<organism evidence="2 3">
    <name type="scientific">Vibrio maritimus</name>
    <dbReference type="NCBI Taxonomy" id="990268"/>
    <lineage>
        <taxon>Bacteria</taxon>
        <taxon>Pseudomonadati</taxon>
        <taxon>Pseudomonadota</taxon>
        <taxon>Gammaproteobacteria</taxon>
        <taxon>Vibrionales</taxon>
        <taxon>Vibrionaceae</taxon>
        <taxon>Vibrio</taxon>
    </lineage>
</organism>
<dbReference type="AlphaFoldDB" id="A0A090SIF3"/>
<gene>
    <name evidence="2" type="ORF">JCM19235_2660</name>
</gene>
<feature type="region of interest" description="Disordered" evidence="1">
    <location>
        <begin position="1"/>
        <end position="67"/>
    </location>
</feature>
<keyword evidence="3" id="KW-1185">Reference proteome</keyword>
<accession>A0A090SIF3</accession>
<comment type="caution">
    <text evidence="2">The sequence shown here is derived from an EMBL/GenBank/DDBJ whole genome shotgun (WGS) entry which is preliminary data.</text>
</comment>
<feature type="compositionally biased region" description="Acidic residues" evidence="1">
    <location>
        <begin position="46"/>
        <end position="65"/>
    </location>
</feature>
<proteinExistence type="predicted"/>
<reference evidence="2 3" key="2">
    <citation type="submission" date="2014-09" db="EMBL/GenBank/DDBJ databases">
        <authorList>
            <consortium name="NBRP consortium"/>
            <person name="Sawabe T."/>
            <person name="Meirelles P."/>
            <person name="Nakanishi M."/>
            <person name="Sayaka M."/>
            <person name="Hattori M."/>
            <person name="Ohkuma M."/>
        </authorList>
    </citation>
    <scope>NUCLEOTIDE SEQUENCE [LARGE SCALE GENOMIC DNA]</scope>
    <source>
        <strain evidence="3">JCM19235</strain>
    </source>
</reference>
<protein>
    <recommendedName>
        <fullName evidence="4">DUF3306 domain-containing protein</fullName>
    </recommendedName>
</protein>
<feature type="compositionally biased region" description="Basic and acidic residues" evidence="1">
    <location>
        <begin position="12"/>
        <end position="24"/>
    </location>
</feature>
<evidence type="ECO:0000313" key="2">
    <source>
        <dbReference type="EMBL" id="GAL19237.1"/>
    </source>
</evidence>
<dbReference type="Proteomes" id="UP000029228">
    <property type="component" value="Unassembled WGS sequence"/>
</dbReference>
<evidence type="ECO:0000256" key="1">
    <source>
        <dbReference type="SAM" id="MobiDB-lite"/>
    </source>
</evidence>
<dbReference type="EMBL" id="BBMR01000003">
    <property type="protein sequence ID" value="GAL19237.1"/>
    <property type="molecule type" value="Genomic_DNA"/>
</dbReference>
<evidence type="ECO:0008006" key="4">
    <source>
        <dbReference type="Google" id="ProtNLM"/>
    </source>
</evidence>
<reference evidence="2 3" key="1">
    <citation type="submission" date="2014-09" db="EMBL/GenBank/DDBJ databases">
        <title>Vibrio maritimus JCM 19235. (C45) whole genome shotgun sequence.</title>
        <authorList>
            <person name="Sawabe T."/>
            <person name="Meirelles P."/>
            <person name="Nakanishi M."/>
            <person name="Sayaka M."/>
            <person name="Hattori M."/>
            <person name="Ohkuma M."/>
        </authorList>
    </citation>
    <scope>NUCLEOTIDE SEQUENCE [LARGE SCALE GENOMIC DNA]</scope>
    <source>
        <strain evidence="3">JCM19235</strain>
    </source>
</reference>
<dbReference type="InterPro" id="IPR021735">
    <property type="entry name" value="DUF3306"/>
</dbReference>
<sequence>MANNFLSRWSQRKLEEQSLDKTEQESASLEKVQEEEHSLDGSVAELEGEQEDTASESEPEVESEELSISQLLANTEVDKAVKKQHYDSFLCNPSLMLSMV</sequence>
<dbReference type="Pfam" id="PF11748">
    <property type="entry name" value="DUF3306"/>
    <property type="match status" value="1"/>
</dbReference>